<dbReference type="InterPro" id="IPR036291">
    <property type="entry name" value="NAD(P)-bd_dom_sf"/>
</dbReference>
<dbReference type="SUPFAM" id="SSF51735">
    <property type="entry name" value="NAD(P)-binding Rossmann-fold domains"/>
    <property type="match status" value="1"/>
</dbReference>
<dbReference type="InterPro" id="IPR051265">
    <property type="entry name" value="HIBADH-related_NP60_sf"/>
</dbReference>
<dbReference type="Gene3D" id="3.40.50.720">
    <property type="entry name" value="NAD(P)-binding Rossmann-like Domain"/>
    <property type="match status" value="1"/>
</dbReference>
<proteinExistence type="inferred from homology"/>
<protein>
    <submittedName>
        <fullName evidence="5">3-hydroxyisobutyrate dehydrogenase</fullName>
    </submittedName>
</protein>
<feature type="domain" description="6-phosphogluconate dehydrogenase NADP-binding" evidence="3">
    <location>
        <begin position="5"/>
        <end position="118"/>
    </location>
</feature>
<name>A0A1H8XY59_9PSEU</name>
<dbReference type="InterPro" id="IPR036188">
    <property type="entry name" value="FAD/NAD-bd_sf"/>
</dbReference>
<dbReference type="PANTHER" id="PTHR43580">
    <property type="entry name" value="OXIDOREDUCTASE GLYR1-RELATED"/>
    <property type="match status" value="1"/>
</dbReference>
<reference evidence="5 6" key="1">
    <citation type="submission" date="2016-10" db="EMBL/GenBank/DDBJ databases">
        <authorList>
            <person name="de Groot N.N."/>
        </authorList>
    </citation>
    <scope>NUCLEOTIDE SEQUENCE [LARGE SCALE GENOMIC DNA]</scope>
    <source>
        <strain evidence="5 6">DSM 44993</strain>
    </source>
</reference>
<dbReference type="EMBL" id="FOEF01000009">
    <property type="protein sequence ID" value="SEP44727.1"/>
    <property type="molecule type" value="Genomic_DNA"/>
</dbReference>
<dbReference type="Gene3D" id="1.10.1040.10">
    <property type="entry name" value="N-(1-d-carboxylethyl)-l-norvaline Dehydrogenase, domain 2"/>
    <property type="match status" value="1"/>
</dbReference>
<dbReference type="AlphaFoldDB" id="A0A1H8XY59"/>
<evidence type="ECO:0000313" key="5">
    <source>
        <dbReference type="EMBL" id="SEP44727.1"/>
    </source>
</evidence>
<gene>
    <name evidence="5" type="ORF">SAMN04489732_109288</name>
</gene>
<dbReference type="InterPro" id="IPR015815">
    <property type="entry name" value="HIBADH-related"/>
</dbReference>
<dbReference type="InterPro" id="IPR013328">
    <property type="entry name" value="6PGD_dom2"/>
</dbReference>
<dbReference type="PIRSF" id="PIRSF000103">
    <property type="entry name" value="HIBADH"/>
    <property type="match status" value="1"/>
</dbReference>
<accession>A0A1H8XY59</accession>
<dbReference type="InterPro" id="IPR006115">
    <property type="entry name" value="6PGDH_NADP-bd"/>
</dbReference>
<keyword evidence="2" id="KW-0560">Oxidoreductase</keyword>
<sequence>MDAGIAVIGAGLMGSALAKQLSRSGRRVTVWNRTPGRCDHLAEEGATVADTAADAISTTRAVIFCISNSADVAKFLETLPESLSLNGRCVVNLSTGSIEDAERIGELVAARRGTYVDGTILVYPVDIGTKNALIQYAGDASGWDSVQDSVRTLAPEGTLYLGERLDLPAVLDVALTGTTLGTGLTAFFEGAAYATSRGVDVELVAQGAIRTLGILQNEIRKSIDEIKAGTYETDQATLDVWRHGIVAYRDAIAAQGQPAFVLNGVLAALDDAKEKGYAESAYASQFATFRGTATTKTA</sequence>
<dbReference type="Pfam" id="PF21761">
    <property type="entry name" value="RedAm-like_C"/>
    <property type="match status" value="1"/>
</dbReference>
<evidence type="ECO:0000259" key="3">
    <source>
        <dbReference type="Pfam" id="PF03446"/>
    </source>
</evidence>
<dbReference type="Pfam" id="PF03446">
    <property type="entry name" value="NAD_binding_2"/>
    <property type="match status" value="1"/>
</dbReference>
<feature type="domain" description="NADPH-dependent reductive aminase-like C-terminal" evidence="4">
    <location>
        <begin position="168"/>
        <end position="290"/>
    </location>
</feature>
<dbReference type="InterPro" id="IPR048666">
    <property type="entry name" value="RedAm-like_C"/>
</dbReference>
<evidence type="ECO:0000256" key="2">
    <source>
        <dbReference type="ARBA" id="ARBA00023002"/>
    </source>
</evidence>
<dbReference type="Proteomes" id="UP000198582">
    <property type="component" value="Unassembled WGS sequence"/>
</dbReference>
<dbReference type="STRING" id="394193.SAMN04489732_109288"/>
<dbReference type="GO" id="GO:0050661">
    <property type="term" value="F:NADP binding"/>
    <property type="evidence" value="ECO:0007669"/>
    <property type="project" value="InterPro"/>
</dbReference>
<keyword evidence="6" id="KW-1185">Reference proteome</keyword>
<dbReference type="GO" id="GO:0016491">
    <property type="term" value="F:oxidoreductase activity"/>
    <property type="evidence" value="ECO:0007669"/>
    <property type="project" value="UniProtKB-KW"/>
</dbReference>
<evidence type="ECO:0000256" key="1">
    <source>
        <dbReference type="ARBA" id="ARBA00009080"/>
    </source>
</evidence>
<comment type="similarity">
    <text evidence="1">Belongs to the HIBADH-related family.</text>
</comment>
<evidence type="ECO:0000313" key="6">
    <source>
        <dbReference type="Proteomes" id="UP000198582"/>
    </source>
</evidence>
<organism evidence="5 6">
    <name type="scientific">Amycolatopsis saalfeldensis</name>
    <dbReference type="NCBI Taxonomy" id="394193"/>
    <lineage>
        <taxon>Bacteria</taxon>
        <taxon>Bacillati</taxon>
        <taxon>Actinomycetota</taxon>
        <taxon>Actinomycetes</taxon>
        <taxon>Pseudonocardiales</taxon>
        <taxon>Pseudonocardiaceae</taxon>
        <taxon>Amycolatopsis</taxon>
    </lineage>
</organism>
<dbReference type="PANTHER" id="PTHR43580:SF2">
    <property type="entry name" value="CYTOKINE-LIKE NUCLEAR FACTOR N-PAC"/>
    <property type="match status" value="1"/>
</dbReference>
<dbReference type="SUPFAM" id="SSF51905">
    <property type="entry name" value="FAD/NAD(P)-binding domain"/>
    <property type="match status" value="1"/>
</dbReference>
<evidence type="ECO:0000259" key="4">
    <source>
        <dbReference type="Pfam" id="PF21761"/>
    </source>
</evidence>